<gene>
    <name evidence="1" type="ORF">ABID08_002891</name>
</gene>
<evidence type="ECO:0000313" key="2">
    <source>
        <dbReference type="Proteomes" id="UP001549077"/>
    </source>
</evidence>
<organism evidence="1 2">
    <name type="scientific">Rhizobium binae</name>
    <dbReference type="NCBI Taxonomy" id="1138190"/>
    <lineage>
        <taxon>Bacteria</taxon>
        <taxon>Pseudomonadati</taxon>
        <taxon>Pseudomonadota</taxon>
        <taxon>Alphaproteobacteria</taxon>
        <taxon>Hyphomicrobiales</taxon>
        <taxon>Rhizobiaceae</taxon>
        <taxon>Rhizobium/Agrobacterium group</taxon>
        <taxon>Rhizobium</taxon>
    </lineage>
</organism>
<dbReference type="EMBL" id="JBEPMY010000006">
    <property type="protein sequence ID" value="MET3755520.1"/>
    <property type="molecule type" value="Genomic_DNA"/>
</dbReference>
<protein>
    <submittedName>
        <fullName evidence="1">Uncharacterized protein</fullName>
    </submittedName>
</protein>
<dbReference type="Proteomes" id="UP001549077">
    <property type="component" value="Unassembled WGS sequence"/>
</dbReference>
<name>A0ABV2MGD3_9HYPH</name>
<sequence>MTAQRYSLCKNLNIFWTVFDNVIGKPAVIDGFVMDMLTAEEADTLVNLLNRGHQASLWCFPEWL</sequence>
<reference evidence="1 2" key="1">
    <citation type="submission" date="2024-06" db="EMBL/GenBank/DDBJ databases">
        <title>Genomic Encyclopedia of Type Strains, Phase IV (KMG-IV): sequencing the most valuable type-strain genomes for metagenomic binning, comparative biology and taxonomic classification.</title>
        <authorList>
            <person name="Goeker M."/>
        </authorList>
    </citation>
    <scope>NUCLEOTIDE SEQUENCE [LARGE SCALE GENOMIC DNA]</scope>
    <source>
        <strain evidence="1 2">DSM 29288</strain>
    </source>
</reference>
<dbReference type="GeneID" id="91151641"/>
<comment type="caution">
    <text evidence="1">The sequence shown here is derived from an EMBL/GenBank/DDBJ whole genome shotgun (WGS) entry which is preliminary data.</text>
</comment>
<evidence type="ECO:0000313" key="1">
    <source>
        <dbReference type="EMBL" id="MET3755520.1"/>
    </source>
</evidence>
<dbReference type="RefSeq" id="WP_168297856.1">
    <property type="nucleotide sequence ID" value="NZ_CP071606.1"/>
</dbReference>
<keyword evidence="2" id="KW-1185">Reference proteome</keyword>
<accession>A0ABV2MGD3</accession>
<proteinExistence type="predicted"/>